<evidence type="ECO:0000256" key="3">
    <source>
        <dbReference type="ARBA" id="ARBA00023012"/>
    </source>
</evidence>
<dbReference type="Pfam" id="PF19354">
    <property type="entry name" value="DUF5931"/>
    <property type="match status" value="1"/>
</dbReference>
<dbReference type="PANTHER" id="PTHR24421:SF61">
    <property type="entry name" value="OXYGEN SENSOR HISTIDINE KINASE NREB"/>
    <property type="match status" value="1"/>
</dbReference>
<proteinExistence type="predicted"/>
<feature type="domain" description="DUF5931" evidence="7">
    <location>
        <begin position="16"/>
        <end position="171"/>
    </location>
</feature>
<evidence type="ECO:0000259" key="6">
    <source>
        <dbReference type="Pfam" id="PF02518"/>
    </source>
</evidence>
<feature type="transmembrane region" description="Helical" evidence="5">
    <location>
        <begin position="123"/>
        <end position="140"/>
    </location>
</feature>
<feature type="transmembrane region" description="Helical" evidence="5">
    <location>
        <begin position="73"/>
        <end position="91"/>
    </location>
</feature>
<dbReference type="CDD" id="cd00075">
    <property type="entry name" value="HATPase"/>
    <property type="match status" value="1"/>
</dbReference>
<evidence type="ECO:0000256" key="4">
    <source>
        <dbReference type="SAM" id="MobiDB-lite"/>
    </source>
</evidence>
<keyword evidence="5" id="KW-1133">Transmembrane helix</keyword>
<dbReference type="InterPro" id="IPR036890">
    <property type="entry name" value="HATPase_C_sf"/>
</dbReference>
<feature type="domain" description="Histidine kinase/HSP90-like ATPase" evidence="6">
    <location>
        <begin position="280"/>
        <end position="373"/>
    </location>
</feature>
<keyword evidence="1" id="KW-0808">Transferase</keyword>
<organism evidence="8 9">
    <name type="scientific">Nostocoides jenkinsii Ben 74</name>
    <dbReference type="NCBI Taxonomy" id="1193518"/>
    <lineage>
        <taxon>Bacteria</taxon>
        <taxon>Bacillati</taxon>
        <taxon>Actinomycetota</taxon>
        <taxon>Actinomycetes</taxon>
        <taxon>Micrococcales</taxon>
        <taxon>Intrasporangiaceae</taxon>
        <taxon>Nostocoides</taxon>
    </lineage>
</organism>
<protein>
    <submittedName>
        <fullName evidence="8">Putative two-component system sensor kinase</fullName>
    </submittedName>
</protein>
<keyword evidence="3" id="KW-0902">Two-component regulatory system</keyword>
<dbReference type="GO" id="GO:0000160">
    <property type="term" value="P:phosphorelay signal transduction system"/>
    <property type="evidence" value="ECO:0007669"/>
    <property type="project" value="UniProtKB-KW"/>
</dbReference>
<feature type="transmembrane region" description="Helical" evidence="5">
    <location>
        <begin position="146"/>
        <end position="167"/>
    </location>
</feature>
<name>A0A077M8H9_9MICO</name>
<evidence type="ECO:0000313" key="8">
    <source>
        <dbReference type="EMBL" id="CCI52864.1"/>
    </source>
</evidence>
<dbReference type="OrthoDB" id="5181554at2"/>
<feature type="transmembrane region" description="Helical" evidence="5">
    <location>
        <begin position="97"/>
        <end position="118"/>
    </location>
</feature>
<keyword evidence="9" id="KW-1185">Reference proteome</keyword>
<dbReference type="InterPro" id="IPR045975">
    <property type="entry name" value="DUF5931"/>
</dbReference>
<dbReference type="RefSeq" id="WP_048545129.1">
    <property type="nucleotide sequence ID" value="NZ_HF571038.1"/>
</dbReference>
<keyword evidence="5" id="KW-0472">Membrane</keyword>
<feature type="transmembrane region" description="Helical" evidence="5">
    <location>
        <begin position="43"/>
        <end position="61"/>
    </location>
</feature>
<dbReference type="GO" id="GO:0016301">
    <property type="term" value="F:kinase activity"/>
    <property type="evidence" value="ECO:0007669"/>
    <property type="project" value="UniProtKB-KW"/>
</dbReference>
<dbReference type="Gene3D" id="3.30.565.10">
    <property type="entry name" value="Histidine kinase-like ATPase, C-terminal domain"/>
    <property type="match status" value="1"/>
</dbReference>
<dbReference type="Proteomes" id="UP000035720">
    <property type="component" value="Unassembled WGS sequence"/>
</dbReference>
<dbReference type="AlphaFoldDB" id="A0A077M8H9"/>
<feature type="region of interest" description="Disordered" evidence="4">
    <location>
        <begin position="352"/>
        <end position="394"/>
    </location>
</feature>
<dbReference type="NCBIfam" id="NF047322">
    <property type="entry name" value="HK_morpho_MacS"/>
    <property type="match status" value="1"/>
</dbReference>
<evidence type="ECO:0000256" key="2">
    <source>
        <dbReference type="ARBA" id="ARBA00022777"/>
    </source>
</evidence>
<evidence type="ECO:0000256" key="5">
    <source>
        <dbReference type="SAM" id="Phobius"/>
    </source>
</evidence>
<dbReference type="InterPro" id="IPR003594">
    <property type="entry name" value="HATPase_dom"/>
</dbReference>
<dbReference type="InterPro" id="IPR050482">
    <property type="entry name" value="Sensor_HK_TwoCompSys"/>
</dbReference>
<dbReference type="SUPFAM" id="SSF55874">
    <property type="entry name" value="ATPase domain of HSP90 chaperone/DNA topoisomerase II/histidine kinase"/>
    <property type="match status" value="1"/>
</dbReference>
<reference evidence="8 9" key="1">
    <citation type="journal article" date="2013" name="ISME J.">
        <title>A metabolic model for members of the genus Tetrasphaera involved in enhanced biological phosphorus removal.</title>
        <authorList>
            <person name="Kristiansen R."/>
            <person name="Nguyen H.T.T."/>
            <person name="Saunders A.M."/>
            <person name="Nielsen J.L."/>
            <person name="Wimmer R."/>
            <person name="Le V.Q."/>
            <person name="McIlroy S.J."/>
            <person name="Petrovski S."/>
            <person name="Seviour R.J."/>
            <person name="Calteau A."/>
            <person name="Nielsen K.L."/>
            <person name="Nielsen P.H."/>
        </authorList>
    </citation>
    <scope>NUCLEOTIDE SEQUENCE [LARGE SCALE GENOMIC DNA]</scope>
    <source>
        <strain evidence="8 9">Ben 74</strain>
    </source>
</reference>
<dbReference type="PANTHER" id="PTHR24421">
    <property type="entry name" value="NITRATE/NITRITE SENSOR PROTEIN NARX-RELATED"/>
    <property type="match status" value="1"/>
</dbReference>
<dbReference type="STRING" id="1193518.BN13_230012"/>
<dbReference type="Pfam" id="PF02518">
    <property type="entry name" value="HATPase_c"/>
    <property type="match status" value="1"/>
</dbReference>
<feature type="transmembrane region" description="Helical" evidence="5">
    <location>
        <begin position="21"/>
        <end position="37"/>
    </location>
</feature>
<comment type="caution">
    <text evidence="8">The sequence shown here is derived from an EMBL/GenBank/DDBJ whole genome shotgun (WGS) entry which is preliminary data.</text>
</comment>
<gene>
    <name evidence="8" type="ORF">BN13_230012</name>
</gene>
<keyword evidence="2 8" id="KW-0418">Kinase</keyword>
<sequence>MATAPIIARPVVVGAMTRGLAIFRPLALAYAVLMAWLERDQMRAPSAAVATYAVLGVWTLIASLRRTLDRPAVLIDLALAVGGIIATNVAFPRDVVVGGVMTLPSIWSATGVIGAGILGGERWGLAAAGLISVADIVGVVEVNQGTIHNIVLLILSGGLIGLSARLARESQGFFEASVRAEEAYAERERLSRAVHDGVLQTLTYINRRGRELGPGGAELAELAREQERSLRSLVTRGTALPSARTREDLAARLRSLQSDRVEVSMPAESVSMPGERCDELLAAVGAALDNALTHGGPQARVWVLLEDLGDDIEVTIRDNGVGMPPGRLAEARSDGRLGASQSIRGRLEDLDGSATWRSQPGKGCTVGLRAPKERTAVAVPAKSGASTRHTEGRT</sequence>
<evidence type="ECO:0000259" key="7">
    <source>
        <dbReference type="Pfam" id="PF19354"/>
    </source>
</evidence>
<evidence type="ECO:0000256" key="1">
    <source>
        <dbReference type="ARBA" id="ARBA00022679"/>
    </source>
</evidence>
<accession>A0A077M8H9</accession>
<evidence type="ECO:0000313" key="9">
    <source>
        <dbReference type="Proteomes" id="UP000035720"/>
    </source>
</evidence>
<dbReference type="EMBL" id="CAJC01000132">
    <property type="protein sequence ID" value="CCI52864.1"/>
    <property type="molecule type" value="Genomic_DNA"/>
</dbReference>
<keyword evidence="5" id="KW-0812">Transmembrane</keyword>